<evidence type="ECO:0000313" key="1">
    <source>
        <dbReference type="EMBL" id="GAA1960011.1"/>
    </source>
</evidence>
<dbReference type="InterPro" id="IPR021067">
    <property type="entry name" value="Glycosyltransferase"/>
</dbReference>
<dbReference type="PANTHER" id="PTHR34496">
    <property type="entry name" value="GLCNAC TRANSFERASE-RELATED"/>
    <property type="match status" value="1"/>
</dbReference>
<dbReference type="Pfam" id="PF11397">
    <property type="entry name" value="GlcNAc"/>
    <property type="match status" value="2"/>
</dbReference>
<accession>A0ABN2QXW8</accession>
<dbReference type="SUPFAM" id="SSF53448">
    <property type="entry name" value="Nucleotide-diphospho-sugar transferases"/>
    <property type="match status" value="1"/>
</dbReference>
<evidence type="ECO:0008006" key="3">
    <source>
        <dbReference type="Google" id="ProtNLM"/>
    </source>
</evidence>
<dbReference type="InterPro" id="IPR029044">
    <property type="entry name" value="Nucleotide-diphossugar_trans"/>
</dbReference>
<dbReference type="PANTHER" id="PTHR34496:SF10">
    <property type="entry name" value="GLCNAC TRANSFERASE"/>
    <property type="match status" value="1"/>
</dbReference>
<dbReference type="RefSeq" id="WP_344094793.1">
    <property type="nucleotide sequence ID" value="NZ_BAAAOG010000004.1"/>
</dbReference>
<sequence length="296" mass="34121">MSALSRPWIFVQIPAYCDSELAPTVRSLYARADDPGRLRTVIAWQRAPGEEDLPEDLLQRRGLEILESPAAESRGPNWARHEIQHRYSGEELTLMLDSHMRFEQGWDAAATGMLATASARSGDRTLLTGYLPGFIPRAGARGRRTQPTRIYPLHRQDGVLTRLTSYVLPFWRQLDAPVEAEYLSLHFVLAPGEFNEAVPHDPEIYFFGDEVALGCRAYTHGWTLWHPHRVIGWHAYDRSTRVPHWETHRDWHAAHLSTLDRLRGLFAEDPAYRRLLGRERSVADYERHIMTRLVVR</sequence>
<keyword evidence="2" id="KW-1185">Reference proteome</keyword>
<gene>
    <name evidence="1" type="ORF">GCM10009776_23220</name>
</gene>
<protein>
    <recommendedName>
        <fullName evidence="3">Glycosyltransferase (GlcNAc)</fullName>
    </recommendedName>
</protein>
<comment type="caution">
    <text evidence="1">The sequence shown here is derived from an EMBL/GenBank/DDBJ whole genome shotgun (WGS) entry which is preliminary data.</text>
</comment>
<dbReference type="EMBL" id="BAAAOG010000004">
    <property type="protein sequence ID" value="GAA1960011.1"/>
    <property type="molecule type" value="Genomic_DNA"/>
</dbReference>
<organism evidence="1 2">
    <name type="scientific">Microbacterium deminutum</name>
    <dbReference type="NCBI Taxonomy" id="344164"/>
    <lineage>
        <taxon>Bacteria</taxon>
        <taxon>Bacillati</taxon>
        <taxon>Actinomycetota</taxon>
        <taxon>Actinomycetes</taxon>
        <taxon>Micrococcales</taxon>
        <taxon>Microbacteriaceae</taxon>
        <taxon>Microbacterium</taxon>
    </lineage>
</organism>
<proteinExistence type="predicted"/>
<reference evidence="1 2" key="1">
    <citation type="journal article" date="2019" name="Int. J. Syst. Evol. Microbiol.">
        <title>The Global Catalogue of Microorganisms (GCM) 10K type strain sequencing project: providing services to taxonomists for standard genome sequencing and annotation.</title>
        <authorList>
            <consortium name="The Broad Institute Genomics Platform"/>
            <consortium name="The Broad Institute Genome Sequencing Center for Infectious Disease"/>
            <person name="Wu L."/>
            <person name="Ma J."/>
        </authorList>
    </citation>
    <scope>NUCLEOTIDE SEQUENCE [LARGE SCALE GENOMIC DNA]</scope>
    <source>
        <strain evidence="1 2">JCM 14901</strain>
    </source>
</reference>
<dbReference type="Proteomes" id="UP001499933">
    <property type="component" value="Unassembled WGS sequence"/>
</dbReference>
<name>A0ABN2QXW8_9MICO</name>
<evidence type="ECO:0000313" key="2">
    <source>
        <dbReference type="Proteomes" id="UP001499933"/>
    </source>
</evidence>